<dbReference type="EMBL" id="SACN01000001">
    <property type="protein sequence ID" value="RVT94714.1"/>
    <property type="molecule type" value="Genomic_DNA"/>
</dbReference>
<evidence type="ECO:0000313" key="1">
    <source>
        <dbReference type="EMBL" id="RVT94714.1"/>
    </source>
</evidence>
<keyword evidence="2" id="KW-1185">Reference proteome</keyword>
<sequence>MPVFDRRTIMRLLSTTPIGLSLAGAAPDDVTDEGLTDHLASFWPVYDHTRENEDRPGELRAGYFLPEKRLYTGAGITVSKLRIESWLPDFDKIADDVRRLHARFPAAWTRHGAHFDKAFPDFRVSAAPIYLMLSLGDFDAHLEPSKGVLPLFIGLDGIVQYHGANADLAVLLDHESYHLYQGQVNPELSLAKRPPLFITLWMEGTATWVSEVLNPQASALAVLLNDTALAAASSDAIRRAAQVLRDRLDSTSEKDEDRFFGAGYEGSEPARIGYLLGLQIARRLASRYSPAAMARLDGSVVRQLCAEGLTAIARG</sequence>
<dbReference type="Proteomes" id="UP000282971">
    <property type="component" value="Unassembled WGS sequence"/>
</dbReference>
<comment type="caution">
    <text evidence="1">The sequence shown here is derived from an EMBL/GenBank/DDBJ whole genome shotgun (WGS) entry which is preliminary data.</text>
</comment>
<organism evidence="1 2">
    <name type="scientific">Sphingomonas crocodyli</name>
    <dbReference type="NCBI Taxonomy" id="1979270"/>
    <lineage>
        <taxon>Bacteria</taxon>
        <taxon>Pseudomonadati</taxon>
        <taxon>Pseudomonadota</taxon>
        <taxon>Alphaproteobacteria</taxon>
        <taxon>Sphingomonadales</taxon>
        <taxon>Sphingomonadaceae</taxon>
        <taxon>Sphingomonas</taxon>
    </lineage>
</organism>
<evidence type="ECO:0008006" key="3">
    <source>
        <dbReference type="Google" id="ProtNLM"/>
    </source>
</evidence>
<reference evidence="1 2" key="1">
    <citation type="submission" date="2019-01" db="EMBL/GenBank/DDBJ databases">
        <authorList>
            <person name="Chen W.-M."/>
        </authorList>
    </citation>
    <scope>NUCLEOTIDE SEQUENCE [LARGE SCALE GENOMIC DNA]</scope>
    <source>
        <strain evidence="1 2">CCP-7</strain>
    </source>
</reference>
<proteinExistence type="predicted"/>
<dbReference type="AlphaFoldDB" id="A0A437MAP4"/>
<name>A0A437MAP4_9SPHN</name>
<protein>
    <recommendedName>
        <fullName evidence="3">DUF2268 domain-containing protein</fullName>
    </recommendedName>
</protein>
<dbReference type="RefSeq" id="WP_127744289.1">
    <property type="nucleotide sequence ID" value="NZ_SACN01000001.1"/>
</dbReference>
<accession>A0A437MAP4</accession>
<gene>
    <name evidence="1" type="ORF">EOD43_13045</name>
</gene>
<evidence type="ECO:0000313" key="2">
    <source>
        <dbReference type="Proteomes" id="UP000282971"/>
    </source>
</evidence>
<dbReference type="OrthoDB" id="8746466at2"/>